<feature type="transmembrane region" description="Helical" evidence="1">
    <location>
        <begin position="276"/>
        <end position="300"/>
    </location>
</feature>
<sequence>MKSSRTPRPRWQLADLLDFEAVLATSERVDERERLIFARDIRPQLAGLPEDRRRAPGLRLWLAERRARESQRIWPSQAWLRLVDGLRWALILGLGLIGAGVAWGLCLGNGQRVHVVIFVGLTVALPWAGFVLLTGLRLVASRSGVPWLMQVLLRPAAARLAGDRNLARWAQAFSDSRAAREAATARTARLMQWGGLGFSLGVVLAFVISLMIFDVRFYWEATPDNNGLMETAVSTLAAPWAGVWSAAVPDAATVRASRLSGAAGQRPPGGAVAGAWWRFLVMTVLVWGALPRLLLIALFAARERWALARLDFQAPRHRALWRSLAGVTRGAVAESNTDGALVLDVGGHDIDGTAIRGFLLRRLRLNPEATQRVNVLDAEAEAAADRALAAAPGHVVLVASDWSLSPRSATRLQARVRDSAGRATPVTWVIVADLDGMPGAPDAEHMSRWTAFVDGLRDPATEVAAYDPAA</sequence>
<feature type="transmembrane region" description="Helical" evidence="1">
    <location>
        <begin position="196"/>
        <end position="219"/>
    </location>
</feature>
<gene>
    <name evidence="2" type="ORF">C41B8_07302</name>
</gene>
<evidence type="ECO:0000313" key="3">
    <source>
        <dbReference type="Proteomes" id="UP000028302"/>
    </source>
</evidence>
<evidence type="ECO:0000313" key="2">
    <source>
        <dbReference type="EMBL" id="KEZ78083.1"/>
    </source>
</evidence>
<dbReference type="OrthoDB" id="7056210at2"/>
<organism evidence="2 3">
    <name type="scientific">Salinisphaera hydrothermalis (strain C41B8)</name>
    <dbReference type="NCBI Taxonomy" id="1304275"/>
    <lineage>
        <taxon>Bacteria</taxon>
        <taxon>Pseudomonadati</taxon>
        <taxon>Pseudomonadota</taxon>
        <taxon>Gammaproteobacteria</taxon>
        <taxon>Salinisphaerales</taxon>
        <taxon>Salinisphaeraceae</taxon>
        <taxon>Salinisphaera</taxon>
    </lineage>
</organism>
<keyword evidence="1" id="KW-0812">Transmembrane</keyword>
<protein>
    <recommendedName>
        <fullName evidence="4">DUF2868 domain-containing protein</fullName>
    </recommendedName>
</protein>
<dbReference type="Pfam" id="PF11067">
    <property type="entry name" value="DUF2868"/>
    <property type="match status" value="1"/>
</dbReference>
<dbReference type="eggNOG" id="ENOG5032R7W">
    <property type="taxonomic scope" value="Bacteria"/>
</dbReference>
<dbReference type="Proteomes" id="UP000028302">
    <property type="component" value="Unassembled WGS sequence"/>
</dbReference>
<dbReference type="RefSeq" id="WP_037336045.1">
    <property type="nucleotide sequence ID" value="NZ_APNK01000007.1"/>
</dbReference>
<keyword evidence="1" id="KW-1133">Transmembrane helix</keyword>
<feature type="transmembrane region" description="Helical" evidence="1">
    <location>
        <begin position="117"/>
        <end position="140"/>
    </location>
</feature>
<reference evidence="2 3" key="1">
    <citation type="submission" date="2013-03" db="EMBL/GenBank/DDBJ databases">
        <title>Salinisphaera hydrothermalis C41B8 Genome Sequencing.</title>
        <authorList>
            <person name="Li C."/>
            <person name="Lai Q."/>
            <person name="Shao Z."/>
        </authorList>
    </citation>
    <scope>NUCLEOTIDE SEQUENCE [LARGE SCALE GENOMIC DNA]</scope>
    <source>
        <strain evidence="2 3">C41B8</strain>
    </source>
</reference>
<keyword evidence="3" id="KW-1185">Reference proteome</keyword>
<dbReference type="InterPro" id="IPR021296">
    <property type="entry name" value="DUF2868"/>
</dbReference>
<accession>A0A084IMZ9</accession>
<proteinExistence type="predicted"/>
<dbReference type="STRING" id="1304275.C41B8_07302"/>
<keyword evidence="1" id="KW-0472">Membrane</keyword>
<dbReference type="AlphaFoldDB" id="A0A084IMZ9"/>
<evidence type="ECO:0000256" key="1">
    <source>
        <dbReference type="SAM" id="Phobius"/>
    </source>
</evidence>
<evidence type="ECO:0008006" key="4">
    <source>
        <dbReference type="Google" id="ProtNLM"/>
    </source>
</evidence>
<feature type="transmembrane region" description="Helical" evidence="1">
    <location>
        <begin position="86"/>
        <end position="105"/>
    </location>
</feature>
<dbReference type="EMBL" id="APNK01000007">
    <property type="protein sequence ID" value="KEZ78083.1"/>
    <property type="molecule type" value="Genomic_DNA"/>
</dbReference>
<name>A0A084IMZ9_SALHC</name>
<comment type="caution">
    <text evidence="2">The sequence shown here is derived from an EMBL/GenBank/DDBJ whole genome shotgun (WGS) entry which is preliminary data.</text>
</comment>